<sequence length="342" mass="39110">MFDFQSRNRNLAAVVIMILFILTLTSISYLQKWTGPVDRGAVSAYEVEVKSGASSGQIANLLFEKKLIRHPFLFKALVRFKGVENKLRAGYYRLSTGMSIDEMIDKLVSNEVITYQVTIPEGYTVEEIGDKLSKKAGFSKKQFLTVAEELKAEFSFAEEIDVKHRKYPLEGYLFPETYSIPKGTAPENIIKLMVGQFKEKLIDKLITEVKQSKYSLDEIITIASLVEAEVKYDKERRLIAGVIHNRLNKNMLLQIDATIQYILPEHKEQILYKDLALDSPYNTYQRLGLPPGPINNPGLASIRAALNPAETDYLYYFALEDGSHKFSETYQEHLRLQNKLKY</sequence>
<dbReference type="Pfam" id="PF02618">
    <property type="entry name" value="YceG"/>
    <property type="match status" value="1"/>
</dbReference>
<evidence type="ECO:0000256" key="1">
    <source>
        <dbReference type="ARBA" id="ARBA00022475"/>
    </source>
</evidence>
<comment type="catalytic activity">
    <reaction evidence="7">
        <text>a peptidoglycan chain = a peptidoglycan chain with N-acetyl-1,6-anhydromuramyl-[peptide] at the reducing end + a peptidoglycan chain with N-acetylglucosamine at the non-reducing end.</text>
        <dbReference type="EC" id="4.2.2.29"/>
    </reaction>
</comment>
<protein>
    <recommendedName>
        <fullName evidence="7">Endolytic murein transglycosylase</fullName>
        <ecNumber evidence="7">4.2.2.29</ecNumber>
    </recommendedName>
    <alternativeName>
        <fullName evidence="7">Peptidoglycan lytic transglycosylase</fullName>
    </alternativeName>
    <alternativeName>
        <fullName evidence="7">Peptidoglycan polymerization terminase</fullName>
    </alternativeName>
</protein>
<keyword evidence="5 7" id="KW-0456">Lyase</keyword>
<dbReference type="Gene3D" id="3.30.1490.480">
    <property type="entry name" value="Endolytic murein transglycosylase"/>
    <property type="match status" value="1"/>
</dbReference>
<dbReference type="EC" id="4.2.2.29" evidence="7"/>
<dbReference type="RefSeq" id="WP_013277410.1">
    <property type="nucleotide sequence ID" value="NC_014378.1"/>
</dbReference>
<dbReference type="InterPro" id="IPR003770">
    <property type="entry name" value="MLTG-like"/>
</dbReference>
<keyword evidence="9" id="KW-1185">Reference proteome</keyword>
<evidence type="ECO:0000256" key="4">
    <source>
        <dbReference type="ARBA" id="ARBA00023136"/>
    </source>
</evidence>
<evidence type="ECO:0000256" key="5">
    <source>
        <dbReference type="ARBA" id="ARBA00023239"/>
    </source>
</evidence>
<comment type="function">
    <text evidence="7">Functions as a peptidoglycan terminase that cleaves nascent peptidoglycan strands endolytically to terminate their elongation.</text>
</comment>
<dbReference type="Gene3D" id="3.30.160.60">
    <property type="entry name" value="Classic Zinc Finger"/>
    <property type="match status" value="1"/>
</dbReference>
<proteinExistence type="inferred from homology"/>
<dbReference type="AlphaFoldDB" id="D9QUQ5"/>
<dbReference type="HOGENOM" id="CLU_025574_2_2_9"/>
<keyword evidence="4 7" id="KW-0472">Membrane</keyword>
<dbReference type="GO" id="GO:0009252">
    <property type="term" value="P:peptidoglycan biosynthetic process"/>
    <property type="evidence" value="ECO:0007669"/>
    <property type="project" value="UniProtKB-UniRule"/>
</dbReference>
<dbReference type="GO" id="GO:0071555">
    <property type="term" value="P:cell wall organization"/>
    <property type="evidence" value="ECO:0007669"/>
    <property type="project" value="UniProtKB-KW"/>
</dbReference>
<dbReference type="STRING" id="574087.Acear_0417"/>
<dbReference type="eggNOG" id="COG1559">
    <property type="taxonomic scope" value="Bacteria"/>
</dbReference>
<keyword evidence="2 7" id="KW-0812">Transmembrane</keyword>
<dbReference type="NCBIfam" id="TIGR00247">
    <property type="entry name" value="endolytic transglycosylase MltG"/>
    <property type="match status" value="1"/>
</dbReference>
<evidence type="ECO:0000256" key="7">
    <source>
        <dbReference type="HAMAP-Rule" id="MF_02065"/>
    </source>
</evidence>
<dbReference type="EMBL" id="CP002105">
    <property type="protein sequence ID" value="ADL11964.1"/>
    <property type="molecule type" value="Genomic_DNA"/>
</dbReference>
<keyword evidence="3 7" id="KW-1133">Transmembrane helix</keyword>
<dbReference type="GO" id="GO:0005886">
    <property type="term" value="C:plasma membrane"/>
    <property type="evidence" value="ECO:0007669"/>
    <property type="project" value="UniProtKB-SubCell"/>
</dbReference>
<evidence type="ECO:0000256" key="2">
    <source>
        <dbReference type="ARBA" id="ARBA00022692"/>
    </source>
</evidence>
<dbReference type="KEGG" id="aar:Acear_0417"/>
<reference evidence="8 9" key="1">
    <citation type="journal article" date="2010" name="Stand. Genomic Sci.">
        <title>Complete genome sequence of Acetohalobium arabaticum type strain (Z-7288).</title>
        <authorList>
            <person name="Sikorski J."/>
            <person name="Lapidus A."/>
            <person name="Chertkov O."/>
            <person name="Lucas S."/>
            <person name="Copeland A."/>
            <person name="Glavina Del Rio T."/>
            <person name="Nolan M."/>
            <person name="Tice H."/>
            <person name="Cheng J.F."/>
            <person name="Han C."/>
            <person name="Brambilla E."/>
            <person name="Pitluck S."/>
            <person name="Liolios K."/>
            <person name="Ivanova N."/>
            <person name="Mavromatis K."/>
            <person name="Mikhailova N."/>
            <person name="Pati A."/>
            <person name="Bruce D."/>
            <person name="Detter C."/>
            <person name="Tapia R."/>
            <person name="Goodwin L."/>
            <person name="Chen A."/>
            <person name="Palaniappan K."/>
            <person name="Land M."/>
            <person name="Hauser L."/>
            <person name="Chang Y.J."/>
            <person name="Jeffries C.D."/>
            <person name="Rohde M."/>
            <person name="Goker M."/>
            <person name="Spring S."/>
            <person name="Woyke T."/>
            <person name="Bristow J."/>
            <person name="Eisen J.A."/>
            <person name="Markowitz V."/>
            <person name="Hugenholtz P."/>
            <person name="Kyrpides N.C."/>
            <person name="Klenk H.P."/>
        </authorList>
    </citation>
    <scope>NUCLEOTIDE SEQUENCE [LARGE SCALE GENOMIC DNA]</scope>
    <source>
        <strain evidence="9">ATCC 49924 / DSM 5501 / Z-7288</strain>
    </source>
</reference>
<evidence type="ECO:0000256" key="3">
    <source>
        <dbReference type="ARBA" id="ARBA00022989"/>
    </source>
</evidence>
<keyword evidence="1 7" id="KW-1003">Cell membrane</keyword>
<dbReference type="PANTHER" id="PTHR30518">
    <property type="entry name" value="ENDOLYTIC MUREIN TRANSGLYCOSYLASE"/>
    <property type="match status" value="1"/>
</dbReference>
<dbReference type="Proteomes" id="UP000001661">
    <property type="component" value="Chromosome"/>
</dbReference>
<gene>
    <name evidence="7" type="primary">mltG</name>
    <name evidence="8" type="ordered locus">Acear_0417</name>
</gene>
<feature type="site" description="Important for catalytic activity" evidence="7">
    <location>
        <position position="229"/>
    </location>
</feature>
<accession>D9QUQ5</accession>
<keyword evidence="6 7" id="KW-0961">Cell wall biogenesis/degradation</keyword>
<name>D9QUQ5_ACEAZ</name>
<organism evidence="8 9">
    <name type="scientific">Acetohalobium arabaticum (strain ATCC 49924 / DSM 5501 / Z-7288)</name>
    <dbReference type="NCBI Taxonomy" id="574087"/>
    <lineage>
        <taxon>Bacteria</taxon>
        <taxon>Bacillati</taxon>
        <taxon>Bacillota</taxon>
        <taxon>Clostridia</taxon>
        <taxon>Halanaerobiales</taxon>
        <taxon>Halobacteroidaceae</taxon>
        <taxon>Acetohalobium</taxon>
    </lineage>
</organism>
<dbReference type="GO" id="GO:0008932">
    <property type="term" value="F:lytic endotransglycosylase activity"/>
    <property type="evidence" value="ECO:0007669"/>
    <property type="project" value="UniProtKB-UniRule"/>
</dbReference>
<dbReference type="CDD" id="cd08010">
    <property type="entry name" value="MltG_like"/>
    <property type="match status" value="1"/>
</dbReference>
<dbReference type="PANTHER" id="PTHR30518:SF2">
    <property type="entry name" value="ENDOLYTIC MUREIN TRANSGLYCOSYLASE"/>
    <property type="match status" value="1"/>
</dbReference>
<evidence type="ECO:0000313" key="9">
    <source>
        <dbReference type="Proteomes" id="UP000001661"/>
    </source>
</evidence>
<evidence type="ECO:0000256" key="6">
    <source>
        <dbReference type="ARBA" id="ARBA00023316"/>
    </source>
</evidence>
<feature type="transmembrane region" description="Helical" evidence="7">
    <location>
        <begin position="12"/>
        <end position="30"/>
    </location>
</feature>
<dbReference type="HAMAP" id="MF_02065">
    <property type="entry name" value="MltG"/>
    <property type="match status" value="1"/>
</dbReference>
<evidence type="ECO:0000313" key="8">
    <source>
        <dbReference type="EMBL" id="ADL11964.1"/>
    </source>
</evidence>
<comment type="similarity">
    <text evidence="7">Belongs to the transglycosylase MltG family.</text>
</comment>
<comment type="subcellular location">
    <subcellularLocation>
        <location evidence="7">Cell membrane</location>
        <topology evidence="7">Single-pass membrane protein</topology>
    </subcellularLocation>
</comment>